<dbReference type="AlphaFoldDB" id="B2W9W4"/>
<dbReference type="HOGENOM" id="CLU_1349522_0_0_1"/>
<dbReference type="Proteomes" id="UP000001471">
    <property type="component" value="Unassembled WGS sequence"/>
</dbReference>
<accession>B2W9W4</accession>
<gene>
    <name evidence="1" type="ORF">PTRG_06772</name>
</gene>
<dbReference type="EMBL" id="DS231620">
    <property type="protein sequence ID" value="EDU49692.1"/>
    <property type="molecule type" value="Genomic_DNA"/>
</dbReference>
<evidence type="ECO:0000313" key="1">
    <source>
        <dbReference type="EMBL" id="EDU49692.1"/>
    </source>
</evidence>
<organism evidence="1 2">
    <name type="scientific">Pyrenophora tritici-repentis (strain Pt-1C-BFP)</name>
    <name type="common">Wheat tan spot fungus</name>
    <name type="synonym">Drechslera tritici-repentis</name>
    <dbReference type="NCBI Taxonomy" id="426418"/>
    <lineage>
        <taxon>Eukaryota</taxon>
        <taxon>Fungi</taxon>
        <taxon>Dikarya</taxon>
        <taxon>Ascomycota</taxon>
        <taxon>Pezizomycotina</taxon>
        <taxon>Dothideomycetes</taxon>
        <taxon>Pleosporomycetidae</taxon>
        <taxon>Pleosporales</taxon>
        <taxon>Pleosporineae</taxon>
        <taxon>Pleosporaceae</taxon>
        <taxon>Pyrenophora</taxon>
    </lineage>
</organism>
<sequence>MGAVVCPMFKCMLSLRGEYTIETKMTWNARAIDLRHLQRWRMAGWWLLPTAIRVVSSGYGQPVIKFGIMPRTVYYITQEKRKQGTRIVAANAADSTWDYTWVCCCVERSERCRMHAIGKLGMLHEPAFKHACATGYWGRHGNSEPMVACNSHDELVKQRDGQCHVESTALAGKTVVPAVQLMKQASRRIQRSAAVAHDAFATL</sequence>
<evidence type="ECO:0000313" key="2">
    <source>
        <dbReference type="Proteomes" id="UP000001471"/>
    </source>
</evidence>
<dbReference type="InParanoid" id="B2W9W4"/>
<protein>
    <submittedName>
        <fullName evidence="1">Uncharacterized protein</fullName>
    </submittedName>
</protein>
<reference evidence="2" key="1">
    <citation type="journal article" date="2013" name="G3 (Bethesda)">
        <title>Comparative genomics of a plant-pathogenic fungus, Pyrenophora tritici-repentis, reveals transduplication and the impact of repeat elements on pathogenicity and population divergence.</title>
        <authorList>
            <person name="Manning V.A."/>
            <person name="Pandelova I."/>
            <person name="Dhillon B."/>
            <person name="Wilhelm L.J."/>
            <person name="Goodwin S.B."/>
            <person name="Berlin A.M."/>
            <person name="Figueroa M."/>
            <person name="Freitag M."/>
            <person name="Hane J.K."/>
            <person name="Henrissat B."/>
            <person name="Holman W.H."/>
            <person name="Kodira C.D."/>
            <person name="Martin J."/>
            <person name="Oliver R.P."/>
            <person name="Robbertse B."/>
            <person name="Schackwitz W."/>
            <person name="Schwartz D.C."/>
            <person name="Spatafora J.W."/>
            <person name="Turgeon B.G."/>
            <person name="Yandava C."/>
            <person name="Young S."/>
            <person name="Zhou S."/>
            <person name="Zeng Q."/>
            <person name="Grigoriev I.V."/>
            <person name="Ma L.-J."/>
            <person name="Ciuffetti L.M."/>
        </authorList>
    </citation>
    <scope>NUCLEOTIDE SEQUENCE [LARGE SCALE GENOMIC DNA]</scope>
    <source>
        <strain evidence="2">Pt-1C-BFP</strain>
    </source>
</reference>
<name>B2W9W4_PYRTR</name>
<proteinExistence type="predicted"/>